<feature type="non-terminal residue" evidence="2">
    <location>
        <position position="141"/>
    </location>
</feature>
<evidence type="ECO:0000313" key="3">
    <source>
        <dbReference type="Proteomes" id="UP001331761"/>
    </source>
</evidence>
<protein>
    <submittedName>
        <fullName evidence="2">Uncharacterized protein</fullName>
    </submittedName>
</protein>
<dbReference type="EMBL" id="WIXE01018848">
    <property type="protein sequence ID" value="KAK5970546.1"/>
    <property type="molecule type" value="Genomic_DNA"/>
</dbReference>
<dbReference type="AlphaFoldDB" id="A0AAN8IER4"/>
<proteinExistence type="predicted"/>
<dbReference type="Proteomes" id="UP001331761">
    <property type="component" value="Unassembled WGS sequence"/>
</dbReference>
<organism evidence="2 3">
    <name type="scientific">Trichostrongylus colubriformis</name>
    <name type="common">Black scour worm</name>
    <dbReference type="NCBI Taxonomy" id="6319"/>
    <lineage>
        <taxon>Eukaryota</taxon>
        <taxon>Metazoa</taxon>
        <taxon>Ecdysozoa</taxon>
        <taxon>Nematoda</taxon>
        <taxon>Chromadorea</taxon>
        <taxon>Rhabditida</taxon>
        <taxon>Rhabditina</taxon>
        <taxon>Rhabditomorpha</taxon>
        <taxon>Strongyloidea</taxon>
        <taxon>Trichostrongylidae</taxon>
        <taxon>Trichostrongylus</taxon>
    </lineage>
</organism>
<sequence length="141" mass="15760">MGRYIVHGKVDVRKPLYMRFEETVEELIDDSEMLKNYADLRAEDNANIIKALDESKSKAKSKKPMGYDGDSEDDSETPIMKPLGRVVTVEGQSHIAIDGTSYTVDNMLEEFKPSKLDESQRLAVIRALTNELAIIQGPPGT</sequence>
<dbReference type="InterPro" id="IPR027417">
    <property type="entry name" value="P-loop_NTPase"/>
</dbReference>
<evidence type="ECO:0000313" key="2">
    <source>
        <dbReference type="EMBL" id="KAK5970546.1"/>
    </source>
</evidence>
<name>A0AAN8IER4_TRICO</name>
<accession>A0AAN8IER4</accession>
<keyword evidence="3" id="KW-1185">Reference proteome</keyword>
<feature type="region of interest" description="Disordered" evidence="1">
    <location>
        <begin position="54"/>
        <end position="79"/>
    </location>
</feature>
<evidence type="ECO:0000256" key="1">
    <source>
        <dbReference type="SAM" id="MobiDB-lite"/>
    </source>
</evidence>
<gene>
    <name evidence="2" type="ORF">GCK32_017535</name>
</gene>
<dbReference type="SUPFAM" id="SSF52540">
    <property type="entry name" value="P-loop containing nucleoside triphosphate hydrolases"/>
    <property type="match status" value="1"/>
</dbReference>
<reference evidence="2 3" key="1">
    <citation type="submission" date="2019-10" db="EMBL/GenBank/DDBJ databases">
        <title>Assembly and Annotation for the nematode Trichostrongylus colubriformis.</title>
        <authorList>
            <person name="Martin J."/>
        </authorList>
    </citation>
    <scope>NUCLEOTIDE SEQUENCE [LARGE SCALE GENOMIC DNA]</scope>
    <source>
        <strain evidence="2">G859</strain>
        <tissue evidence="2">Whole worm</tissue>
    </source>
</reference>
<dbReference type="Gene3D" id="3.40.50.300">
    <property type="entry name" value="P-loop containing nucleotide triphosphate hydrolases"/>
    <property type="match status" value="1"/>
</dbReference>
<comment type="caution">
    <text evidence="2">The sequence shown here is derived from an EMBL/GenBank/DDBJ whole genome shotgun (WGS) entry which is preliminary data.</text>
</comment>